<evidence type="ECO:0000259" key="3">
    <source>
        <dbReference type="Pfam" id="PF04802"/>
    </source>
</evidence>
<comment type="subcellular location">
    <subcellularLocation>
        <location evidence="1">Nucleus</location>
    </subcellularLocation>
</comment>
<proteinExistence type="predicted"/>
<keyword evidence="5" id="KW-1185">Reference proteome</keyword>
<dbReference type="GO" id="GO:0030289">
    <property type="term" value="C:protein phosphatase 4 complex"/>
    <property type="evidence" value="ECO:0007669"/>
    <property type="project" value="TreeGrafter"/>
</dbReference>
<evidence type="ECO:0000313" key="5">
    <source>
        <dbReference type="Proteomes" id="UP000268321"/>
    </source>
</evidence>
<evidence type="ECO:0000256" key="2">
    <source>
        <dbReference type="ARBA" id="ARBA00023242"/>
    </source>
</evidence>
<dbReference type="InterPro" id="IPR051137">
    <property type="entry name" value="PP4R3-like"/>
</dbReference>
<dbReference type="Pfam" id="PF04802">
    <property type="entry name" value="PP4R3"/>
    <property type="match status" value="1"/>
</dbReference>
<feature type="non-terminal residue" evidence="4">
    <location>
        <position position="533"/>
    </location>
</feature>
<dbReference type="GO" id="GO:0072542">
    <property type="term" value="F:protein phosphatase activator activity"/>
    <property type="evidence" value="ECO:0007669"/>
    <property type="project" value="TreeGrafter"/>
</dbReference>
<gene>
    <name evidence="4" type="ORF">METBISCDRAFT_8528</name>
</gene>
<dbReference type="InterPro" id="IPR006887">
    <property type="entry name" value="P4R3-like_central_dom"/>
</dbReference>
<dbReference type="GO" id="GO:0006974">
    <property type="term" value="P:DNA damage response"/>
    <property type="evidence" value="ECO:0007669"/>
    <property type="project" value="TreeGrafter"/>
</dbReference>
<dbReference type="PANTHER" id="PTHR23318">
    <property type="entry name" value="ATP SYNTHASE GAMMA-RELATED"/>
    <property type="match status" value="1"/>
</dbReference>
<evidence type="ECO:0000313" key="4">
    <source>
        <dbReference type="EMBL" id="RKP28806.1"/>
    </source>
</evidence>
<dbReference type="AlphaFoldDB" id="A0A4P9Z820"/>
<reference evidence="5" key="1">
    <citation type="journal article" date="2018" name="Nat. Microbiol.">
        <title>Leveraging single-cell genomics to expand the fungal tree of life.</title>
        <authorList>
            <person name="Ahrendt S.R."/>
            <person name="Quandt C.A."/>
            <person name="Ciobanu D."/>
            <person name="Clum A."/>
            <person name="Salamov A."/>
            <person name="Andreopoulos B."/>
            <person name="Cheng J.F."/>
            <person name="Woyke T."/>
            <person name="Pelin A."/>
            <person name="Henrissat B."/>
            <person name="Reynolds N.K."/>
            <person name="Benny G.L."/>
            <person name="Smith M.E."/>
            <person name="James T.Y."/>
            <person name="Grigoriev I.V."/>
        </authorList>
    </citation>
    <scope>NUCLEOTIDE SEQUENCE [LARGE SCALE GENOMIC DNA]</scope>
    <source>
        <strain evidence="5">Baker2002</strain>
    </source>
</reference>
<feature type="domain" description="Serine/threonine-protein phosphatase 4 regulatory subunit 3-like central" evidence="3">
    <location>
        <begin position="1"/>
        <end position="517"/>
    </location>
</feature>
<dbReference type="Proteomes" id="UP000268321">
    <property type="component" value="Unassembled WGS sequence"/>
</dbReference>
<dbReference type="EMBL" id="ML004576">
    <property type="protein sequence ID" value="RKP28806.1"/>
    <property type="molecule type" value="Genomic_DNA"/>
</dbReference>
<accession>A0A4P9Z820</accession>
<dbReference type="GO" id="GO:0005654">
    <property type="term" value="C:nucleoplasm"/>
    <property type="evidence" value="ECO:0007669"/>
    <property type="project" value="TreeGrafter"/>
</dbReference>
<protein>
    <recommendedName>
        <fullName evidence="3">Serine/threonine-protein phosphatase 4 regulatory subunit 3-like central domain-containing protein</fullName>
    </recommendedName>
</protein>
<name>A0A4P9Z820_9ASCO</name>
<feature type="non-terminal residue" evidence="4">
    <location>
        <position position="1"/>
    </location>
</feature>
<keyword evidence="2" id="KW-0539">Nucleus</keyword>
<organism evidence="4 5">
    <name type="scientific">Metschnikowia bicuspidata</name>
    <dbReference type="NCBI Taxonomy" id="27322"/>
    <lineage>
        <taxon>Eukaryota</taxon>
        <taxon>Fungi</taxon>
        <taxon>Dikarya</taxon>
        <taxon>Ascomycota</taxon>
        <taxon>Saccharomycotina</taxon>
        <taxon>Pichiomycetes</taxon>
        <taxon>Metschnikowiaceae</taxon>
        <taxon>Metschnikowia</taxon>
    </lineage>
</organism>
<dbReference type="PANTHER" id="PTHR23318:SF0">
    <property type="entry name" value="SERINE_THREONINE-PROTEIN PHOSPHATASE 4 REGULATORY SUBUNIT 3"/>
    <property type="match status" value="1"/>
</dbReference>
<dbReference type="OrthoDB" id="27483at2759"/>
<evidence type="ECO:0000256" key="1">
    <source>
        <dbReference type="ARBA" id="ARBA00004123"/>
    </source>
</evidence>
<sequence>DLFVQCEARRDLASLHFLNDITKTLLAYNENILFNDIFCKELSVLALAGMLEYDRKYPKFKAEHRNLLIGDYRFACLRALRDAPLFPGLEINILRMEHILTYFRSVFLSINLEDHVVSTLSSMIYKCQLDILNFMRRSQANGNFLESLFKLYESRDTEREQQRDEIRMIHYFVMTAKSHVASVKPEFFGYLTRCGFSRMITAALEDPCSEIRALGTELVVILLDQDVLLANTASANESHVDELEDLEDHAAESVYNEDATPRPLRLKLIYDVSLSISLSRVLMQSREAGLQVQAYEALKAVLCAAAAEISAMKDGRGFDEEAQKKEDDANSSDLSQIHHHQFYTFVAPILFVDYIDLASDDSSKRQQAESNLMQRPELHQYICEIISYCSREHDREICRGYLLRTGLFRGLFGVLTLRVNVLLKLAAIRCIKSALYMNDLEVSKYVVQHDLFAHFFSFFEAVVLHNSCTNSLCLDLLYIVEKQASQSAGLVVASYVYETYRDFLDTRLSYVFIGNTLPKAIEAAEKLENDELA</sequence>